<dbReference type="PANTHER" id="PTHR30576:SF20">
    <property type="entry name" value="QUINOVOSAMINEPHOSPHOTRANSFERAE-RELATED"/>
    <property type="match status" value="1"/>
</dbReference>
<sequence length="306" mass="35507">RPIIYRQRRVGKNFKEFIIYKFRSMRNEDKGNSGFSTGRVSGATKWGNFLRKTKLDELPQLVNIIKGDMRFIGPRPEVPEYVSEEAFSFLRVIKPGLSGYSSILFRNESEIFSMIDSKEPYSDILKIKVGLAKYYVQKKGFFQDLKLVLITIISLFLPKRMGHYLLMKLLKIQDNKKFRINEIISTVKIKNIAYRRREKESSSNSKILLYADVIAILSGFIIAGFLRHDLTVPAFIFSNDIFLVLGSIVFIKFLSFKYFKMYLGMWRYTSVMDLVNIIKANIVGSLIVIAVIGYFRGFQDIPRSIF</sequence>
<keyword evidence="1" id="KW-0812">Transmembrane</keyword>
<dbReference type="EMBL" id="UINC01132543">
    <property type="protein sequence ID" value="SVD14927.1"/>
    <property type="molecule type" value="Genomic_DNA"/>
</dbReference>
<feature type="transmembrane region" description="Helical" evidence="1">
    <location>
        <begin position="207"/>
        <end position="226"/>
    </location>
</feature>
<dbReference type="InterPro" id="IPR003362">
    <property type="entry name" value="Bact_transf"/>
</dbReference>
<dbReference type="PANTHER" id="PTHR30576">
    <property type="entry name" value="COLANIC BIOSYNTHESIS UDP-GLUCOSE LIPID CARRIER TRANSFERASE"/>
    <property type="match status" value="1"/>
</dbReference>
<organism evidence="3">
    <name type="scientific">marine metagenome</name>
    <dbReference type="NCBI Taxonomy" id="408172"/>
    <lineage>
        <taxon>unclassified sequences</taxon>
        <taxon>metagenomes</taxon>
        <taxon>ecological metagenomes</taxon>
    </lineage>
</organism>
<feature type="domain" description="Bacterial sugar transferase" evidence="2">
    <location>
        <begin position="2"/>
        <end position="156"/>
    </location>
</feature>
<feature type="non-terminal residue" evidence="3">
    <location>
        <position position="306"/>
    </location>
</feature>
<keyword evidence="1" id="KW-1133">Transmembrane helix</keyword>
<evidence type="ECO:0000256" key="1">
    <source>
        <dbReference type="SAM" id="Phobius"/>
    </source>
</evidence>
<dbReference type="Pfam" id="PF02397">
    <property type="entry name" value="Bac_transf"/>
    <property type="match status" value="1"/>
</dbReference>
<reference evidence="3" key="1">
    <citation type="submission" date="2018-05" db="EMBL/GenBank/DDBJ databases">
        <authorList>
            <person name="Lanie J.A."/>
            <person name="Ng W.-L."/>
            <person name="Kazmierczak K.M."/>
            <person name="Andrzejewski T.M."/>
            <person name="Davidsen T.M."/>
            <person name="Wayne K.J."/>
            <person name="Tettelin H."/>
            <person name="Glass J.I."/>
            <person name="Rusch D."/>
            <person name="Podicherti R."/>
            <person name="Tsui H.-C.T."/>
            <person name="Winkler M.E."/>
        </authorList>
    </citation>
    <scope>NUCLEOTIDE SEQUENCE</scope>
</reference>
<keyword evidence="1" id="KW-0472">Membrane</keyword>
<protein>
    <recommendedName>
        <fullName evidence="2">Bacterial sugar transferase domain-containing protein</fullName>
    </recommendedName>
</protein>
<name>A0A382T0A2_9ZZZZ</name>
<evidence type="ECO:0000259" key="2">
    <source>
        <dbReference type="Pfam" id="PF02397"/>
    </source>
</evidence>
<feature type="non-terminal residue" evidence="3">
    <location>
        <position position="1"/>
    </location>
</feature>
<proteinExistence type="predicted"/>
<feature type="transmembrane region" description="Helical" evidence="1">
    <location>
        <begin position="232"/>
        <end position="254"/>
    </location>
</feature>
<dbReference type="AlphaFoldDB" id="A0A382T0A2"/>
<dbReference type="GO" id="GO:0016780">
    <property type="term" value="F:phosphotransferase activity, for other substituted phosphate groups"/>
    <property type="evidence" value="ECO:0007669"/>
    <property type="project" value="TreeGrafter"/>
</dbReference>
<evidence type="ECO:0000313" key="3">
    <source>
        <dbReference type="EMBL" id="SVD14927.1"/>
    </source>
</evidence>
<gene>
    <name evidence="3" type="ORF">METZ01_LOCUS367781</name>
</gene>
<feature type="transmembrane region" description="Helical" evidence="1">
    <location>
        <begin position="274"/>
        <end position="295"/>
    </location>
</feature>
<accession>A0A382T0A2</accession>